<dbReference type="Proteomes" id="UP000286045">
    <property type="component" value="Unassembled WGS sequence"/>
</dbReference>
<dbReference type="Pfam" id="PF07985">
    <property type="entry name" value="SRR1"/>
    <property type="match status" value="1"/>
</dbReference>
<feature type="domain" description="SRR1-like" evidence="1">
    <location>
        <begin position="176"/>
        <end position="289"/>
    </location>
</feature>
<evidence type="ECO:0000313" key="2">
    <source>
        <dbReference type="EMBL" id="RWA03646.1"/>
    </source>
</evidence>
<organism evidence="2 3">
    <name type="scientific">Xylaria grammica</name>
    <dbReference type="NCBI Taxonomy" id="363999"/>
    <lineage>
        <taxon>Eukaryota</taxon>
        <taxon>Fungi</taxon>
        <taxon>Dikarya</taxon>
        <taxon>Ascomycota</taxon>
        <taxon>Pezizomycotina</taxon>
        <taxon>Sordariomycetes</taxon>
        <taxon>Xylariomycetidae</taxon>
        <taxon>Xylariales</taxon>
        <taxon>Xylariaceae</taxon>
        <taxon>Xylaria</taxon>
    </lineage>
</organism>
<comment type="caution">
    <text evidence="2">The sequence shown here is derived from an EMBL/GenBank/DDBJ whole genome shotgun (WGS) entry which is preliminary data.</text>
</comment>
<protein>
    <recommendedName>
        <fullName evidence="1">SRR1-like domain-containing protein</fullName>
    </recommendedName>
</protein>
<accession>A0A439CND4</accession>
<sequence length="298" mass="33374">MKPQAEPADTNKVSQIESIFHEIQTIYDAGTPIFTKDNIRKVGQELQRFQEGERNDGANIILKGINGVDYEVFVKAPNHDPPRQNEHLGGSTWLILYRSIKSLTTYIDVDYFDFQSAYLPMRICAPIRLLSHSPEYKKSPAPPTEDFSTYQAIEQQWRTSPHYKRLQEILATMEIPFTLTKVVALALGALILGSQVCKGHVLQHALVSAVHSALVQRGILSVLSKQYTQDPAYTQRDKGILHSAGLTVLDDPQALLELDESSVLVCISPDIPIRDIVADICRPGIIIWNRGGRSSPFR</sequence>
<dbReference type="AlphaFoldDB" id="A0A439CND4"/>
<dbReference type="EMBL" id="RYZI01000732">
    <property type="protein sequence ID" value="RWA03646.1"/>
    <property type="molecule type" value="Genomic_DNA"/>
</dbReference>
<keyword evidence="3" id="KW-1185">Reference proteome</keyword>
<name>A0A439CND4_9PEZI</name>
<dbReference type="PANTHER" id="PTHR42080:SF3">
    <property type="entry name" value="SRR1-LIKE DOMAIN-CONTAINING PROTEIN"/>
    <property type="match status" value="1"/>
</dbReference>
<proteinExistence type="predicted"/>
<reference evidence="2 3" key="1">
    <citation type="submission" date="2018-12" db="EMBL/GenBank/DDBJ databases">
        <title>Draft genome sequence of Xylaria grammica IHI A82.</title>
        <authorList>
            <person name="Buettner E."/>
            <person name="Kellner H."/>
        </authorList>
    </citation>
    <scope>NUCLEOTIDE SEQUENCE [LARGE SCALE GENOMIC DNA]</scope>
    <source>
        <strain evidence="2 3">IHI A82</strain>
    </source>
</reference>
<dbReference type="InterPro" id="IPR012942">
    <property type="entry name" value="SRR1-like"/>
</dbReference>
<gene>
    <name evidence="2" type="ORF">EKO27_g11458</name>
</gene>
<evidence type="ECO:0000313" key="3">
    <source>
        <dbReference type="Proteomes" id="UP000286045"/>
    </source>
</evidence>
<evidence type="ECO:0000259" key="1">
    <source>
        <dbReference type="Pfam" id="PF07985"/>
    </source>
</evidence>
<dbReference type="PANTHER" id="PTHR42080">
    <property type="entry name" value="SRR1 DOMAIN-CONTAINING PROTEIN"/>
    <property type="match status" value="1"/>
</dbReference>